<dbReference type="EMBL" id="BAAFSV010000002">
    <property type="protein sequence ID" value="GAB1314547.1"/>
    <property type="molecule type" value="Genomic_DNA"/>
</dbReference>
<dbReference type="RefSeq" id="XP_070916278.1">
    <property type="nucleotide sequence ID" value="XM_071060177.1"/>
</dbReference>
<reference evidence="2 3" key="1">
    <citation type="submission" date="2024-09" db="EMBL/GenBank/DDBJ databases">
        <title>Itraconazole resistance in Madurella fahalii resulting from another homologue of gene encoding cytochrome P450 14-alpha sterol demethylase (CYP51).</title>
        <authorList>
            <person name="Yoshioka I."/>
            <person name="Fahal A.H."/>
            <person name="Kaneko S."/>
            <person name="Yaguchi T."/>
        </authorList>
    </citation>
    <scope>NUCLEOTIDE SEQUENCE [LARGE SCALE GENOMIC DNA]</scope>
    <source>
        <strain evidence="2 3">IFM 68171</strain>
    </source>
</reference>
<evidence type="ECO:0000313" key="2">
    <source>
        <dbReference type="EMBL" id="GAB1314547.1"/>
    </source>
</evidence>
<dbReference type="Proteomes" id="UP001628179">
    <property type="component" value="Unassembled WGS sequence"/>
</dbReference>
<proteinExistence type="predicted"/>
<name>A0ABQ0G9X0_9PEZI</name>
<dbReference type="GeneID" id="98175500"/>
<organism evidence="2 3">
    <name type="scientific">Madurella fahalii</name>
    <dbReference type="NCBI Taxonomy" id="1157608"/>
    <lineage>
        <taxon>Eukaryota</taxon>
        <taxon>Fungi</taxon>
        <taxon>Dikarya</taxon>
        <taxon>Ascomycota</taxon>
        <taxon>Pezizomycotina</taxon>
        <taxon>Sordariomycetes</taxon>
        <taxon>Sordariomycetidae</taxon>
        <taxon>Sordariales</taxon>
        <taxon>Sordariales incertae sedis</taxon>
        <taxon>Madurella</taxon>
    </lineage>
</organism>
<keyword evidence="3" id="KW-1185">Reference proteome</keyword>
<evidence type="ECO:0000256" key="1">
    <source>
        <dbReference type="SAM" id="MobiDB-lite"/>
    </source>
</evidence>
<protein>
    <submittedName>
        <fullName evidence="2">Uncharacterized protein</fullName>
    </submittedName>
</protein>
<feature type="region of interest" description="Disordered" evidence="1">
    <location>
        <begin position="15"/>
        <end position="112"/>
    </location>
</feature>
<feature type="compositionally biased region" description="Acidic residues" evidence="1">
    <location>
        <begin position="79"/>
        <end position="107"/>
    </location>
</feature>
<gene>
    <name evidence="2" type="ORF">MFIFM68171_04757</name>
</gene>
<sequence>MDVITITEAFAYHKLLDLSTSDADGTESENAFDEFDEFDSDDDPEDDPEPEDEYEDEYEDEDGQENDAQRDGGPNINDHEDDEDGQEKDHEDGEDDGESFGDGELQCDDGPRERSFIPHALIKVGFNDRLLALSGARNSEPALCPNEVLRDGLWTVDPEFGFGRCRMGFLSRLAHICTQAQIQSCARESCDRTKKAMDSVAPRCNWAVFREWALIAMSCQASMNDEQKLSRLTPISPGPCPVAAWR</sequence>
<comment type="caution">
    <text evidence="2">The sequence shown here is derived from an EMBL/GenBank/DDBJ whole genome shotgun (WGS) entry which is preliminary data.</text>
</comment>
<feature type="compositionally biased region" description="Acidic residues" evidence="1">
    <location>
        <begin position="24"/>
        <end position="65"/>
    </location>
</feature>
<accession>A0ABQ0G9X0</accession>
<evidence type="ECO:0000313" key="3">
    <source>
        <dbReference type="Proteomes" id="UP001628179"/>
    </source>
</evidence>